<organism evidence="2 3">
    <name type="scientific">Pleurodeles waltl</name>
    <name type="common">Iberian ribbed newt</name>
    <dbReference type="NCBI Taxonomy" id="8319"/>
    <lineage>
        <taxon>Eukaryota</taxon>
        <taxon>Metazoa</taxon>
        <taxon>Chordata</taxon>
        <taxon>Craniata</taxon>
        <taxon>Vertebrata</taxon>
        <taxon>Euteleostomi</taxon>
        <taxon>Amphibia</taxon>
        <taxon>Batrachia</taxon>
        <taxon>Caudata</taxon>
        <taxon>Salamandroidea</taxon>
        <taxon>Salamandridae</taxon>
        <taxon>Pleurodelinae</taxon>
        <taxon>Pleurodeles</taxon>
    </lineage>
</organism>
<evidence type="ECO:0000256" key="1">
    <source>
        <dbReference type="SAM" id="MobiDB-lite"/>
    </source>
</evidence>
<evidence type="ECO:0000313" key="2">
    <source>
        <dbReference type="EMBL" id="KAJ1153256.1"/>
    </source>
</evidence>
<dbReference type="EMBL" id="JANPWB010000009">
    <property type="protein sequence ID" value="KAJ1153256.1"/>
    <property type="molecule type" value="Genomic_DNA"/>
</dbReference>
<keyword evidence="3" id="KW-1185">Reference proteome</keyword>
<gene>
    <name evidence="2" type="ORF">NDU88_006017</name>
</gene>
<feature type="region of interest" description="Disordered" evidence="1">
    <location>
        <begin position="1"/>
        <end position="67"/>
    </location>
</feature>
<comment type="caution">
    <text evidence="2">The sequence shown here is derived from an EMBL/GenBank/DDBJ whole genome shotgun (WGS) entry which is preliminary data.</text>
</comment>
<protein>
    <submittedName>
        <fullName evidence="2">Uncharacterized protein</fullName>
    </submittedName>
</protein>
<dbReference type="AlphaFoldDB" id="A0AAV7RLB4"/>
<sequence length="67" mass="7733">MKLRSTQIENRGTGYTTPLAELGKKSWRDPENKRSGKEELRNICETQVRAQSQADRGAEAREKQREN</sequence>
<feature type="compositionally biased region" description="Polar residues" evidence="1">
    <location>
        <begin position="44"/>
        <end position="54"/>
    </location>
</feature>
<name>A0AAV7RLB4_PLEWA</name>
<feature type="compositionally biased region" description="Basic and acidic residues" evidence="1">
    <location>
        <begin position="22"/>
        <end position="42"/>
    </location>
</feature>
<feature type="compositionally biased region" description="Polar residues" evidence="1">
    <location>
        <begin position="1"/>
        <end position="16"/>
    </location>
</feature>
<reference evidence="2" key="1">
    <citation type="journal article" date="2022" name="bioRxiv">
        <title>Sequencing and chromosome-scale assembly of the giantPleurodeles waltlgenome.</title>
        <authorList>
            <person name="Brown T."/>
            <person name="Elewa A."/>
            <person name="Iarovenko S."/>
            <person name="Subramanian E."/>
            <person name="Araus A.J."/>
            <person name="Petzold A."/>
            <person name="Susuki M."/>
            <person name="Suzuki K.-i.T."/>
            <person name="Hayashi T."/>
            <person name="Toyoda A."/>
            <person name="Oliveira C."/>
            <person name="Osipova E."/>
            <person name="Leigh N.D."/>
            <person name="Simon A."/>
            <person name="Yun M.H."/>
        </authorList>
    </citation>
    <scope>NUCLEOTIDE SEQUENCE</scope>
    <source>
        <strain evidence="2">20211129_DDA</strain>
        <tissue evidence="2">Liver</tissue>
    </source>
</reference>
<dbReference type="Proteomes" id="UP001066276">
    <property type="component" value="Chromosome 5"/>
</dbReference>
<proteinExistence type="predicted"/>
<feature type="compositionally biased region" description="Basic and acidic residues" evidence="1">
    <location>
        <begin position="56"/>
        <end position="67"/>
    </location>
</feature>
<accession>A0AAV7RLB4</accession>
<evidence type="ECO:0000313" key="3">
    <source>
        <dbReference type="Proteomes" id="UP001066276"/>
    </source>
</evidence>